<keyword evidence="1" id="KW-0732">Signal</keyword>
<dbReference type="RefSeq" id="WP_217842869.1">
    <property type="nucleotide sequence ID" value="NZ_CP077076.1"/>
</dbReference>
<evidence type="ECO:0000313" key="2">
    <source>
        <dbReference type="EMBL" id="QXH53469.1"/>
    </source>
</evidence>
<feature type="signal peptide" evidence="1">
    <location>
        <begin position="1"/>
        <end position="24"/>
    </location>
</feature>
<evidence type="ECO:0000313" key="3">
    <source>
        <dbReference type="Proteomes" id="UP001046350"/>
    </source>
</evidence>
<gene>
    <name evidence="2" type="ORF">KSS94_10290</name>
</gene>
<feature type="chain" id="PRO_5047349304" description="Peptidase inhibitor I78 family protein" evidence="1">
    <location>
        <begin position="25"/>
        <end position="103"/>
    </location>
</feature>
<proteinExistence type="predicted"/>
<evidence type="ECO:0000256" key="1">
    <source>
        <dbReference type="SAM" id="SignalP"/>
    </source>
</evidence>
<name>A0ABX8NAT3_9PSED</name>
<reference evidence="2" key="1">
    <citation type="journal article" date="2021" name="Microorganisms">
        <title>The Ever-Expanding Pseudomonas Genus: Description of 43 New Species and Partition of the Pseudomonas putida Group.</title>
        <authorList>
            <person name="Girard L."/>
            <person name="Lood C."/>
            <person name="Hofte M."/>
            <person name="Vandamme P."/>
            <person name="Rokni-Zadeh H."/>
            <person name="van Noort V."/>
            <person name="Lavigne R."/>
            <person name="De Mot R."/>
        </authorList>
    </citation>
    <scope>NUCLEOTIDE SEQUENCE</scope>
    <source>
        <strain evidence="2">COW40</strain>
    </source>
</reference>
<organism evidence="2 3">
    <name type="scientific">Pseudomonas fakonensis</name>
    <dbReference type="NCBI Taxonomy" id="2842355"/>
    <lineage>
        <taxon>Bacteria</taxon>
        <taxon>Pseudomonadati</taxon>
        <taxon>Pseudomonadota</taxon>
        <taxon>Gammaproteobacteria</taxon>
        <taxon>Pseudomonadales</taxon>
        <taxon>Pseudomonadaceae</taxon>
        <taxon>Pseudomonas</taxon>
    </lineage>
</organism>
<sequence length="103" mass="11055">MDCRRCLLLLALALLPASTTFAQAKDDTRPKGGQYSRNCSAAAAHSLIGEKLNADTKALALARSGATSVRVVKLNGPRDLGMVSQRLTLAVDWQQLITELWCG</sequence>
<keyword evidence="3" id="KW-1185">Reference proteome</keyword>
<protein>
    <recommendedName>
        <fullName evidence="4">Peptidase inhibitor I78 family protein</fullName>
    </recommendedName>
</protein>
<evidence type="ECO:0008006" key="4">
    <source>
        <dbReference type="Google" id="ProtNLM"/>
    </source>
</evidence>
<dbReference type="InterPro" id="IPR021719">
    <property type="entry name" value="Prot_inh_I78"/>
</dbReference>
<dbReference type="EMBL" id="CP077076">
    <property type="protein sequence ID" value="QXH53469.1"/>
    <property type="molecule type" value="Genomic_DNA"/>
</dbReference>
<dbReference type="Proteomes" id="UP001046350">
    <property type="component" value="Chromosome"/>
</dbReference>
<dbReference type="Pfam" id="PF11720">
    <property type="entry name" value="Inhibitor_I78"/>
    <property type="match status" value="1"/>
</dbReference>
<accession>A0ABX8NAT3</accession>